<dbReference type="InterPro" id="IPR001623">
    <property type="entry name" value="DnaJ_domain"/>
</dbReference>
<sequence>MSNLLSLIGWSFLPNLVTGWVQTIYYGITIRAGDPKPQPGTPRYAEHRRRIYILVVSLYLLYTVYEADYDLRRAGSYYTDLGVPLTASERDVKSRFRRLAALYHPDKAATADPAQAALANAHYLRLKTASETLADPARRFAYDRFGPDVTTWTHCRTVRDYVARGAQALVPYYAVAAAAMYGLGLLGYLSWGVHWRWLTLASLFVFELHAVTRPAHPAVLARLVNPALARLAPRHPPLLPFQAISLARKVCVALHIALSQVGPLLGADTSHGRIAVRDGDEEDAAALRQGLERLEAAARGLDADAGRLLDMELMPFAGDAELQAGMRAKMRDWLVQNTIRSDPMVRDALGRMLRKRRVDAPAGARGNR</sequence>
<keyword evidence="3" id="KW-0732">Signal</keyword>
<dbReference type="CDD" id="cd06257">
    <property type="entry name" value="DnaJ"/>
    <property type="match status" value="1"/>
</dbReference>
<evidence type="ECO:0000313" key="6">
    <source>
        <dbReference type="Proteomes" id="UP001174694"/>
    </source>
</evidence>
<dbReference type="InterPro" id="IPR036869">
    <property type="entry name" value="J_dom_sf"/>
</dbReference>
<evidence type="ECO:0000256" key="2">
    <source>
        <dbReference type="SAM" id="Phobius"/>
    </source>
</evidence>
<comment type="caution">
    <text evidence="5">The sequence shown here is derived from an EMBL/GenBank/DDBJ whole genome shotgun (WGS) entry which is preliminary data.</text>
</comment>
<dbReference type="Gene3D" id="1.10.287.110">
    <property type="entry name" value="DnaJ domain"/>
    <property type="match status" value="1"/>
</dbReference>
<dbReference type="PRINTS" id="PR00625">
    <property type="entry name" value="JDOMAIN"/>
</dbReference>
<gene>
    <name evidence="5" type="ORF">NKR23_g1455</name>
</gene>
<proteinExistence type="predicted"/>
<dbReference type="EMBL" id="JANBVO010000002">
    <property type="protein sequence ID" value="KAJ9155999.1"/>
    <property type="molecule type" value="Genomic_DNA"/>
</dbReference>
<evidence type="ECO:0000313" key="5">
    <source>
        <dbReference type="EMBL" id="KAJ9155999.1"/>
    </source>
</evidence>
<evidence type="ECO:0000256" key="3">
    <source>
        <dbReference type="SAM" id="SignalP"/>
    </source>
</evidence>
<feature type="coiled-coil region" evidence="1">
    <location>
        <begin position="277"/>
        <end position="304"/>
    </location>
</feature>
<accession>A0AA38S4H3</accession>
<keyword evidence="2" id="KW-0812">Transmembrane</keyword>
<feature type="signal peptide" evidence="3">
    <location>
        <begin position="1"/>
        <end position="19"/>
    </location>
</feature>
<feature type="transmembrane region" description="Helical" evidence="2">
    <location>
        <begin position="169"/>
        <end position="189"/>
    </location>
</feature>
<keyword evidence="2" id="KW-1133">Transmembrane helix</keyword>
<feature type="transmembrane region" description="Helical" evidence="2">
    <location>
        <begin position="49"/>
        <end position="65"/>
    </location>
</feature>
<dbReference type="SMART" id="SM00271">
    <property type="entry name" value="DnaJ"/>
    <property type="match status" value="1"/>
</dbReference>
<dbReference type="SUPFAM" id="SSF46565">
    <property type="entry name" value="Chaperone J-domain"/>
    <property type="match status" value="1"/>
</dbReference>
<dbReference type="InterPro" id="IPR050817">
    <property type="entry name" value="DjlA_DnaK_co-chaperone"/>
</dbReference>
<keyword evidence="1" id="KW-0175">Coiled coil</keyword>
<feature type="domain" description="J" evidence="4">
    <location>
        <begin position="76"/>
        <end position="146"/>
    </location>
</feature>
<dbReference type="Proteomes" id="UP001174694">
    <property type="component" value="Unassembled WGS sequence"/>
</dbReference>
<evidence type="ECO:0000259" key="4">
    <source>
        <dbReference type="PROSITE" id="PS50076"/>
    </source>
</evidence>
<feature type="chain" id="PRO_5041401772" evidence="3">
    <location>
        <begin position="20"/>
        <end position="368"/>
    </location>
</feature>
<keyword evidence="6" id="KW-1185">Reference proteome</keyword>
<dbReference type="PROSITE" id="PS50076">
    <property type="entry name" value="DNAJ_2"/>
    <property type="match status" value="1"/>
</dbReference>
<evidence type="ECO:0000256" key="1">
    <source>
        <dbReference type="SAM" id="Coils"/>
    </source>
</evidence>
<dbReference type="AlphaFoldDB" id="A0AA38S4H3"/>
<organism evidence="5 6">
    <name type="scientific">Pleurostoma richardsiae</name>
    <dbReference type="NCBI Taxonomy" id="41990"/>
    <lineage>
        <taxon>Eukaryota</taxon>
        <taxon>Fungi</taxon>
        <taxon>Dikarya</taxon>
        <taxon>Ascomycota</taxon>
        <taxon>Pezizomycotina</taxon>
        <taxon>Sordariomycetes</taxon>
        <taxon>Sordariomycetidae</taxon>
        <taxon>Calosphaeriales</taxon>
        <taxon>Pleurostomataceae</taxon>
        <taxon>Pleurostoma</taxon>
    </lineage>
</organism>
<dbReference type="PANTHER" id="PTHR24074">
    <property type="entry name" value="CO-CHAPERONE PROTEIN DJLA"/>
    <property type="match status" value="1"/>
</dbReference>
<name>A0AA38S4H3_9PEZI</name>
<keyword evidence="2" id="KW-0472">Membrane</keyword>
<reference evidence="5" key="1">
    <citation type="submission" date="2022-07" db="EMBL/GenBank/DDBJ databases">
        <title>Fungi with potential for degradation of polypropylene.</title>
        <authorList>
            <person name="Gostincar C."/>
        </authorList>
    </citation>
    <scope>NUCLEOTIDE SEQUENCE</scope>
    <source>
        <strain evidence="5">EXF-13308</strain>
    </source>
</reference>
<dbReference type="Pfam" id="PF00226">
    <property type="entry name" value="DnaJ"/>
    <property type="match status" value="1"/>
</dbReference>
<protein>
    <submittedName>
        <fullName evidence="5">Chaperone protein DnaJ</fullName>
    </submittedName>
</protein>